<accession>A0A5B7IK60</accession>
<dbReference type="AlphaFoldDB" id="A0A5B7IK60"/>
<protein>
    <submittedName>
        <fullName evidence="2">Uncharacterized protein</fullName>
    </submittedName>
</protein>
<feature type="region of interest" description="Disordered" evidence="1">
    <location>
        <begin position="83"/>
        <end position="116"/>
    </location>
</feature>
<dbReference type="EMBL" id="VSRR010060525">
    <property type="protein sequence ID" value="MPC82715.1"/>
    <property type="molecule type" value="Genomic_DNA"/>
</dbReference>
<sequence length="116" mass="12725">MDGGRGKQRGRSHYTLLLLSRHTPHVPRLTPSASTRVSVKQAKALRKAGAVTGMAAGNDLTMPGRDVTTLSPGCWTLRTAELQHRKVSSASHSDRPRARQTRQATTCHRKSSLHTY</sequence>
<evidence type="ECO:0000313" key="3">
    <source>
        <dbReference type="Proteomes" id="UP000324222"/>
    </source>
</evidence>
<proteinExistence type="predicted"/>
<evidence type="ECO:0000256" key="1">
    <source>
        <dbReference type="SAM" id="MobiDB-lite"/>
    </source>
</evidence>
<organism evidence="2 3">
    <name type="scientific">Portunus trituberculatus</name>
    <name type="common">Swimming crab</name>
    <name type="synonym">Neptunus trituberculatus</name>
    <dbReference type="NCBI Taxonomy" id="210409"/>
    <lineage>
        <taxon>Eukaryota</taxon>
        <taxon>Metazoa</taxon>
        <taxon>Ecdysozoa</taxon>
        <taxon>Arthropoda</taxon>
        <taxon>Crustacea</taxon>
        <taxon>Multicrustacea</taxon>
        <taxon>Malacostraca</taxon>
        <taxon>Eumalacostraca</taxon>
        <taxon>Eucarida</taxon>
        <taxon>Decapoda</taxon>
        <taxon>Pleocyemata</taxon>
        <taxon>Brachyura</taxon>
        <taxon>Eubrachyura</taxon>
        <taxon>Portunoidea</taxon>
        <taxon>Portunidae</taxon>
        <taxon>Portuninae</taxon>
        <taxon>Portunus</taxon>
    </lineage>
</organism>
<name>A0A5B7IK60_PORTR</name>
<comment type="caution">
    <text evidence="2">The sequence shown here is derived from an EMBL/GenBank/DDBJ whole genome shotgun (WGS) entry which is preliminary data.</text>
</comment>
<keyword evidence="3" id="KW-1185">Reference proteome</keyword>
<gene>
    <name evidence="2" type="ORF">E2C01_077398</name>
</gene>
<reference evidence="2 3" key="1">
    <citation type="submission" date="2019-05" db="EMBL/GenBank/DDBJ databases">
        <title>Another draft genome of Portunus trituberculatus and its Hox gene families provides insights of decapod evolution.</title>
        <authorList>
            <person name="Jeong J.-H."/>
            <person name="Song I."/>
            <person name="Kim S."/>
            <person name="Choi T."/>
            <person name="Kim D."/>
            <person name="Ryu S."/>
            <person name="Kim W."/>
        </authorList>
    </citation>
    <scope>NUCLEOTIDE SEQUENCE [LARGE SCALE GENOMIC DNA]</scope>
    <source>
        <tissue evidence="2">Muscle</tissue>
    </source>
</reference>
<evidence type="ECO:0000313" key="2">
    <source>
        <dbReference type="EMBL" id="MPC82715.1"/>
    </source>
</evidence>
<feature type="compositionally biased region" description="Basic residues" evidence="1">
    <location>
        <begin position="107"/>
        <end position="116"/>
    </location>
</feature>
<dbReference type="Proteomes" id="UP000324222">
    <property type="component" value="Unassembled WGS sequence"/>
</dbReference>